<evidence type="ECO:0000256" key="1">
    <source>
        <dbReference type="SAM" id="Phobius"/>
    </source>
</evidence>
<evidence type="ECO:0000313" key="2">
    <source>
        <dbReference type="EMBL" id="KUF18783.1"/>
    </source>
</evidence>
<dbReference type="STRING" id="1765722.AT728_07000"/>
<proteinExistence type="predicted"/>
<keyword evidence="1" id="KW-0812">Transmembrane</keyword>
<sequence>MPSPRTRRAVLTHPLALVYLALCAGLLVWALVVSSIDTPDASMAGVVPVLATAPASLILLVLPEHSAMFIVSVAVGALANAAVIGWCARTLSRHRNGPGSGSGA</sequence>
<dbReference type="Proteomes" id="UP000054804">
    <property type="component" value="Unassembled WGS sequence"/>
</dbReference>
<dbReference type="EMBL" id="LOCL01000029">
    <property type="protein sequence ID" value="KUF18783.1"/>
    <property type="molecule type" value="Genomic_DNA"/>
</dbReference>
<feature type="transmembrane region" description="Helical" evidence="1">
    <location>
        <begin position="67"/>
        <end position="88"/>
    </location>
</feature>
<reference evidence="2 3" key="1">
    <citation type="submission" date="2015-12" db="EMBL/GenBank/DDBJ databases">
        <title>Draft genome sequence of Streptomyces silvensis ATCC 53525, a producer of novel hormone antagonists.</title>
        <authorList>
            <person name="Johnston C.W."/>
            <person name="Li Y."/>
            <person name="Magarvey N.A."/>
        </authorList>
    </citation>
    <scope>NUCLEOTIDE SEQUENCE [LARGE SCALE GENOMIC DNA]</scope>
    <source>
        <strain evidence="2 3">ATCC 53525</strain>
    </source>
</reference>
<dbReference type="InterPro" id="IPR057702">
    <property type="entry name" value="DUF7942"/>
</dbReference>
<comment type="caution">
    <text evidence="2">The sequence shown here is derived from an EMBL/GenBank/DDBJ whole genome shotgun (WGS) entry which is preliminary data.</text>
</comment>
<accession>A0A0W7X7H3</accession>
<dbReference type="NCBIfam" id="NF046119">
    <property type="entry name" value="memb_SCO4225"/>
    <property type="match status" value="1"/>
</dbReference>
<protein>
    <submittedName>
        <fullName evidence="2">Uncharacterized protein</fullName>
    </submittedName>
</protein>
<keyword evidence="3" id="KW-1185">Reference proteome</keyword>
<dbReference type="RefSeq" id="WP_058846942.1">
    <property type="nucleotide sequence ID" value="NZ_LOCL01000029.1"/>
</dbReference>
<keyword evidence="1" id="KW-1133">Transmembrane helix</keyword>
<name>A0A0W7X7H3_9ACTN</name>
<gene>
    <name evidence="2" type="ORF">AT728_07000</name>
</gene>
<dbReference type="OrthoDB" id="4249439at2"/>
<evidence type="ECO:0000313" key="3">
    <source>
        <dbReference type="Proteomes" id="UP000054804"/>
    </source>
</evidence>
<dbReference type="AlphaFoldDB" id="A0A0W7X7H3"/>
<keyword evidence="1" id="KW-0472">Membrane</keyword>
<organism evidence="2 3">
    <name type="scientific">Streptomyces silvensis</name>
    <dbReference type="NCBI Taxonomy" id="1765722"/>
    <lineage>
        <taxon>Bacteria</taxon>
        <taxon>Bacillati</taxon>
        <taxon>Actinomycetota</taxon>
        <taxon>Actinomycetes</taxon>
        <taxon>Kitasatosporales</taxon>
        <taxon>Streptomycetaceae</taxon>
        <taxon>Streptomyces</taxon>
    </lineage>
</organism>
<dbReference type="Pfam" id="PF25637">
    <property type="entry name" value="DUF7942"/>
    <property type="match status" value="1"/>
</dbReference>